<dbReference type="SUPFAM" id="SSF46565">
    <property type="entry name" value="Chaperone J-domain"/>
    <property type="match status" value="1"/>
</dbReference>
<evidence type="ECO:0000259" key="2">
    <source>
        <dbReference type="PROSITE" id="PS50076"/>
    </source>
</evidence>
<dbReference type="InterPro" id="IPR036869">
    <property type="entry name" value="J_dom_sf"/>
</dbReference>
<dbReference type="HOGENOM" id="CLU_103241_0_0_6"/>
<dbReference type="InterPro" id="IPR001623">
    <property type="entry name" value="DnaJ_domain"/>
</dbReference>
<dbReference type="eggNOG" id="COG2214">
    <property type="taxonomic scope" value="Bacteria"/>
</dbReference>
<sequence>MTQVSEFELLQWLRREHDIRWDTDATVALFQQHFVIRHGLYTVQAALQETDIQMEISAVGIRLSSRESTGQSISMDGSAHALAEFYLDERQLFCTDKAQVTAWLDQFWRRFSSQDELDGARSILDVSDTASWTEIQNRYRSLARRHHPDFGGDQTQFVAVREAYEQLKKHYS</sequence>
<accession>C5BI17</accession>
<dbReference type="PROSITE" id="PS50076">
    <property type="entry name" value="DNAJ_2"/>
    <property type="match status" value="1"/>
</dbReference>
<proteinExistence type="predicted"/>
<name>C5BI17_TERTT</name>
<dbReference type="AlphaFoldDB" id="C5BI17"/>
<dbReference type="KEGG" id="ttu:TERTU_1910"/>
<feature type="domain" description="J" evidence="2">
    <location>
        <begin position="119"/>
        <end position="172"/>
    </location>
</feature>
<dbReference type="EMBL" id="CP001614">
    <property type="protein sequence ID" value="ACR11057.1"/>
    <property type="molecule type" value="Genomic_DNA"/>
</dbReference>
<dbReference type="Gene3D" id="1.10.287.110">
    <property type="entry name" value="DnaJ domain"/>
    <property type="match status" value="1"/>
</dbReference>
<organism evidence="3 4">
    <name type="scientific">Teredinibacter turnerae (strain ATCC 39867 / T7901)</name>
    <dbReference type="NCBI Taxonomy" id="377629"/>
    <lineage>
        <taxon>Bacteria</taxon>
        <taxon>Pseudomonadati</taxon>
        <taxon>Pseudomonadota</taxon>
        <taxon>Gammaproteobacteria</taxon>
        <taxon>Cellvibrionales</taxon>
        <taxon>Cellvibrionaceae</taxon>
        <taxon>Teredinibacter</taxon>
    </lineage>
</organism>
<keyword evidence="4" id="KW-1185">Reference proteome</keyword>
<evidence type="ECO:0000313" key="3">
    <source>
        <dbReference type="EMBL" id="ACR11057.1"/>
    </source>
</evidence>
<dbReference type="Proteomes" id="UP000009080">
    <property type="component" value="Chromosome"/>
</dbReference>
<dbReference type="CDD" id="cd06257">
    <property type="entry name" value="DnaJ"/>
    <property type="match status" value="1"/>
</dbReference>
<dbReference type="Pfam" id="PF12339">
    <property type="entry name" value="DNAJ_related"/>
    <property type="match status" value="1"/>
</dbReference>
<dbReference type="Pfam" id="PF00226">
    <property type="entry name" value="DnaJ"/>
    <property type="match status" value="1"/>
</dbReference>
<evidence type="ECO:0000256" key="1">
    <source>
        <dbReference type="ARBA" id="ARBA00023186"/>
    </source>
</evidence>
<dbReference type="SMART" id="SM00271">
    <property type="entry name" value="DnaJ"/>
    <property type="match status" value="1"/>
</dbReference>
<evidence type="ECO:0000313" key="4">
    <source>
        <dbReference type="Proteomes" id="UP000009080"/>
    </source>
</evidence>
<keyword evidence="1" id="KW-0143">Chaperone</keyword>
<reference evidence="3 4" key="1">
    <citation type="journal article" date="2009" name="PLoS ONE">
        <title>The complete genome of Teredinibacter turnerae T7901: an intracellular endosymbiont of marine wood-boring bivalves (shipworms).</title>
        <authorList>
            <person name="Yang J.C."/>
            <person name="Madupu R."/>
            <person name="Durkin A.S."/>
            <person name="Ekborg N.A."/>
            <person name="Pedamallu C.S."/>
            <person name="Hostetler J.B."/>
            <person name="Radune D."/>
            <person name="Toms B.S."/>
            <person name="Henrissat B."/>
            <person name="Coutinho P.M."/>
            <person name="Schwarz S."/>
            <person name="Field L."/>
            <person name="Trindade-Silva A.E."/>
            <person name="Soares C.A.G."/>
            <person name="Elshahawi S."/>
            <person name="Hanora A."/>
            <person name="Schmidt E.W."/>
            <person name="Haygood M.G."/>
            <person name="Posfai J."/>
            <person name="Benner J."/>
            <person name="Madinger C."/>
            <person name="Nove J."/>
            <person name="Anton B."/>
            <person name="Chaudhary K."/>
            <person name="Foster J."/>
            <person name="Holman A."/>
            <person name="Kumar S."/>
            <person name="Lessard P.A."/>
            <person name="Luyten Y.A."/>
            <person name="Slatko B."/>
            <person name="Wood N."/>
            <person name="Wu B."/>
            <person name="Teplitski M."/>
            <person name="Mougous J.D."/>
            <person name="Ward N."/>
            <person name="Eisen J.A."/>
            <person name="Badger J.H."/>
            <person name="Distel D.L."/>
        </authorList>
    </citation>
    <scope>NUCLEOTIDE SEQUENCE [LARGE SCALE GENOMIC DNA]</scope>
    <source>
        <strain evidence="4">ATCC 39867 / T7901</strain>
    </source>
</reference>
<dbReference type="STRING" id="377629.TERTU_1910"/>
<dbReference type="InterPro" id="IPR021059">
    <property type="entry name" value="DnaJ-related_N"/>
</dbReference>
<protein>
    <submittedName>
        <fullName evidence="3">DnaJ domain protein</fullName>
    </submittedName>
</protein>
<gene>
    <name evidence="3" type="ordered locus">TERTU_1910</name>
</gene>